<dbReference type="Proteomes" id="UP000315003">
    <property type="component" value="Chromosome"/>
</dbReference>
<feature type="compositionally biased region" description="Low complexity" evidence="1">
    <location>
        <begin position="164"/>
        <end position="189"/>
    </location>
</feature>
<protein>
    <submittedName>
        <fullName evidence="2">Uncharacterized protein</fullName>
    </submittedName>
</protein>
<feature type="region of interest" description="Disordered" evidence="1">
    <location>
        <begin position="131"/>
        <end position="225"/>
    </location>
</feature>
<dbReference type="AlphaFoldDB" id="A0A517SUG0"/>
<gene>
    <name evidence="2" type="ORF">SV7mr_22840</name>
</gene>
<evidence type="ECO:0000313" key="3">
    <source>
        <dbReference type="Proteomes" id="UP000315003"/>
    </source>
</evidence>
<proteinExistence type="predicted"/>
<dbReference type="OrthoDB" id="6269153at2"/>
<organism evidence="2 3">
    <name type="scientific">Stieleria bergensis</name>
    <dbReference type="NCBI Taxonomy" id="2528025"/>
    <lineage>
        <taxon>Bacteria</taxon>
        <taxon>Pseudomonadati</taxon>
        <taxon>Planctomycetota</taxon>
        <taxon>Planctomycetia</taxon>
        <taxon>Pirellulales</taxon>
        <taxon>Pirellulaceae</taxon>
        <taxon>Stieleria</taxon>
    </lineage>
</organism>
<dbReference type="RefSeq" id="WP_145271862.1">
    <property type="nucleotide sequence ID" value="NZ_CP036272.1"/>
</dbReference>
<dbReference type="EMBL" id="CP036272">
    <property type="protein sequence ID" value="QDT59774.1"/>
    <property type="molecule type" value="Genomic_DNA"/>
</dbReference>
<reference evidence="2 3" key="1">
    <citation type="submission" date="2019-02" db="EMBL/GenBank/DDBJ databases">
        <title>Deep-cultivation of Planctomycetes and their phenomic and genomic characterization uncovers novel biology.</title>
        <authorList>
            <person name="Wiegand S."/>
            <person name="Jogler M."/>
            <person name="Boedeker C."/>
            <person name="Pinto D."/>
            <person name="Vollmers J."/>
            <person name="Rivas-Marin E."/>
            <person name="Kohn T."/>
            <person name="Peeters S.H."/>
            <person name="Heuer A."/>
            <person name="Rast P."/>
            <person name="Oberbeckmann S."/>
            <person name="Bunk B."/>
            <person name="Jeske O."/>
            <person name="Meyerdierks A."/>
            <person name="Storesund J.E."/>
            <person name="Kallscheuer N."/>
            <person name="Luecker S."/>
            <person name="Lage O.M."/>
            <person name="Pohl T."/>
            <person name="Merkel B.J."/>
            <person name="Hornburger P."/>
            <person name="Mueller R.-W."/>
            <person name="Bruemmer F."/>
            <person name="Labrenz M."/>
            <person name="Spormann A.M."/>
            <person name="Op den Camp H."/>
            <person name="Overmann J."/>
            <person name="Amann R."/>
            <person name="Jetten M.S.M."/>
            <person name="Mascher T."/>
            <person name="Medema M.H."/>
            <person name="Devos D.P."/>
            <person name="Kaster A.-K."/>
            <person name="Ovreas L."/>
            <person name="Rohde M."/>
            <person name="Galperin M.Y."/>
            <person name="Jogler C."/>
        </authorList>
    </citation>
    <scope>NUCLEOTIDE SEQUENCE [LARGE SCALE GENOMIC DNA]</scope>
    <source>
        <strain evidence="2 3">SV_7m_r</strain>
    </source>
</reference>
<sequence length="319" mass="35277">MMRTLQNVIALQAFSPAMPNGWRLCLAGLLLLISLPSDVEAQHGTRLRSPGSRGRPNNVRYNQGRHGGGRPVQLPAYPGGGNWSPDWGNGVNYPGYYDPMMWAYGWDQGNSYEGLPTSSVRVHTPGFSLNVNGSSQLPPRTPLERVPYQPWANNPPIGNDAWLQPAQRSAQSSAPAPANRLPPANASRPSIPDLTPSHNPEHLSSSPSDLDRLPRSTRDSSYNFDGQALEASTRLLELSLRHRDPSGKWRLYLRLDAVIESAMTRDIDGDVNLALERFETIMSEPSWKSVQDVGGFRQTLNLLRQWTGKYPQNPPAAIE</sequence>
<accession>A0A517SUG0</accession>
<keyword evidence="3" id="KW-1185">Reference proteome</keyword>
<name>A0A517SUG0_9BACT</name>
<evidence type="ECO:0000313" key="2">
    <source>
        <dbReference type="EMBL" id="QDT59774.1"/>
    </source>
</evidence>
<feature type="compositionally biased region" description="Basic and acidic residues" evidence="1">
    <location>
        <begin position="209"/>
        <end position="218"/>
    </location>
</feature>
<feature type="region of interest" description="Disordered" evidence="1">
    <location>
        <begin position="43"/>
        <end position="71"/>
    </location>
</feature>
<evidence type="ECO:0000256" key="1">
    <source>
        <dbReference type="SAM" id="MobiDB-lite"/>
    </source>
</evidence>